<dbReference type="EMBL" id="BGPR01026731">
    <property type="protein sequence ID" value="GBN96716.1"/>
    <property type="molecule type" value="Genomic_DNA"/>
</dbReference>
<organism evidence="1 2">
    <name type="scientific">Araneus ventricosus</name>
    <name type="common">Orbweaver spider</name>
    <name type="synonym">Epeira ventricosa</name>
    <dbReference type="NCBI Taxonomy" id="182803"/>
    <lineage>
        <taxon>Eukaryota</taxon>
        <taxon>Metazoa</taxon>
        <taxon>Ecdysozoa</taxon>
        <taxon>Arthropoda</taxon>
        <taxon>Chelicerata</taxon>
        <taxon>Arachnida</taxon>
        <taxon>Araneae</taxon>
        <taxon>Araneomorphae</taxon>
        <taxon>Entelegynae</taxon>
        <taxon>Araneoidea</taxon>
        <taxon>Araneidae</taxon>
        <taxon>Araneus</taxon>
    </lineage>
</organism>
<reference evidence="1 2" key="1">
    <citation type="journal article" date="2019" name="Sci. Rep.">
        <title>Orb-weaving spider Araneus ventricosus genome elucidates the spidroin gene catalogue.</title>
        <authorList>
            <person name="Kono N."/>
            <person name="Nakamura H."/>
            <person name="Ohtoshi R."/>
            <person name="Moran D.A.P."/>
            <person name="Shinohara A."/>
            <person name="Yoshida Y."/>
            <person name="Fujiwara M."/>
            <person name="Mori M."/>
            <person name="Tomita M."/>
            <person name="Arakawa K."/>
        </authorList>
    </citation>
    <scope>NUCLEOTIDE SEQUENCE [LARGE SCALE GENOMIC DNA]</scope>
</reference>
<gene>
    <name evidence="1" type="ORF">AVEN_17747_1</name>
</gene>
<dbReference type="Proteomes" id="UP000499080">
    <property type="component" value="Unassembled WGS sequence"/>
</dbReference>
<evidence type="ECO:0000313" key="1">
    <source>
        <dbReference type="EMBL" id="GBN96716.1"/>
    </source>
</evidence>
<accession>A0A4Y2TB64</accession>
<name>A0A4Y2TB64_ARAVE</name>
<protein>
    <submittedName>
        <fullName evidence="1">Uncharacterized protein</fullName>
    </submittedName>
</protein>
<keyword evidence="2" id="KW-1185">Reference proteome</keyword>
<dbReference type="AlphaFoldDB" id="A0A4Y2TB64"/>
<comment type="caution">
    <text evidence="1">The sequence shown here is derived from an EMBL/GenBank/DDBJ whole genome shotgun (WGS) entry which is preliminary data.</text>
</comment>
<proteinExistence type="predicted"/>
<evidence type="ECO:0000313" key="2">
    <source>
        <dbReference type="Proteomes" id="UP000499080"/>
    </source>
</evidence>
<sequence>MYIETSDLYLLIKMLLITRDCGDTVRKEGEELTGGFLTLTKAKLNEVQTLGEKIITHPARYPVHVRKV</sequence>